<sequence>MGWQLIECIDPERPPSIVWKDGQAREWVSLAQVSRKDGFDSTVVSQLVAAARAIEPPPFHEREAEPLFDTVIEGHRGPLAAIVHQVVDPTNVVRGLLLWIGAPGEEPEPRPRSAGMLWSGQVFNSQDTFMLRASDLSRYGKVSRTDQFFNRVVRFPDLPRVVDLCSKDTAEAGQPLLSKVTLLHDDQRLINLQIAVRRYGDTVAATGLDITAWEQPTMDPATVARLQSATPAGHSVAIIAFRADRDRSMPTVVYWVTPPPPWMAYWSGEGPYNDSRSLIHRDDLDALLAAHSELLEGEAVQVVSVRIRTSAGQWRTLPVTLTKYPQAENYLCVMTAAFEE</sequence>
<dbReference type="Proteomes" id="UP001589783">
    <property type="component" value="Unassembled WGS sequence"/>
</dbReference>
<evidence type="ECO:0000313" key="2">
    <source>
        <dbReference type="EMBL" id="MFC0314878.1"/>
    </source>
</evidence>
<reference evidence="2 3" key="1">
    <citation type="submission" date="2024-09" db="EMBL/GenBank/DDBJ databases">
        <authorList>
            <person name="Sun Q."/>
            <person name="Mori K."/>
        </authorList>
    </citation>
    <scope>NUCLEOTIDE SEQUENCE [LARGE SCALE GENOMIC DNA]</scope>
    <source>
        <strain evidence="2 3">CCM 7957</strain>
    </source>
</reference>
<gene>
    <name evidence="2" type="ORF">ACFFJD_08445</name>
</gene>
<accession>A0ABV6HAB9</accession>
<protein>
    <submittedName>
        <fullName evidence="2">GAF domain-containing protein</fullName>
    </submittedName>
</protein>
<name>A0ABV6HAB9_9ACTN</name>
<feature type="domain" description="Rv3651-like N-terminal" evidence="1">
    <location>
        <begin position="3"/>
        <end position="107"/>
    </location>
</feature>
<dbReference type="RefSeq" id="WP_382363072.1">
    <property type="nucleotide sequence ID" value="NZ_JBHLWV010000018.1"/>
</dbReference>
<keyword evidence="3" id="KW-1185">Reference proteome</keyword>
<evidence type="ECO:0000259" key="1">
    <source>
        <dbReference type="Pfam" id="PF18007"/>
    </source>
</evidence>
<organism evidence="2 3">
    <name type="scientific">Gordonia phosphorivorans</name>
    <dbReference type="NCBI Taxonomy" id="1056982"/>
    <lineage>
        <taxon>Bacteria</taxon>
        <taxon>Bacillati</taxon>
        <taxon>Actinomycetota</taxon>
        <taxon>Actinomycetes</taxon>
        <taxon>Mycobacteriales</taxon>
        <taxon>Gordoniaceae</taxon>
        <taxon>Gordonia</taxon>
    </lineage>
</organism>
<comment type="caution">
    <text evidence="2">The sequence shown here is derived from an EMBL/GenBank/DDBJ whole genome shotgun (WGS) entry which is preliminary data.</text>
</comment>
<dbReference type="EMBL" id="JBHLWV010000018">
    <property type="protein sequence ID" value="MFC0314878.1"/>
    <property type="molecule type" value="Genomic_DNA"/>
</dbReference>
<dbReference type="Pfam" id="PF18007">
    <property type="entry name" value="Rv3651-like_N"/>
    <property type="match status" value="1"/>
</dbReference>
<dbReference type="InterPro" id="IPR041458">
    <property type="entry name" value="Rv3651-like_N"/>
</dbReference>
<proteinExistence type="predicted"/>
<dbReference type="Gene3D" id="3.30.450.20">
    <property type="entry name" value="PAS domain"/>
    <property type="match status" value="1"/>
</dbReference>
<evidence type="ECO:0000313" key="3">
    <source>
        <dbReference type="Proteomes" id="UP001589783"/>
    </source>
</evidence>